<reference evidence="5 6" key="1">
    <citation type="submission" date="2023-02" db="EMBL/GenBank/DDBJ databases">
        <title>Genome sequence of Mucilaginibacter jinjuensis strain KACC 16571.</title>
        <authorList>
            <person name="Kim S."/>
            <person name="Heo J."/>
            <person name="Kwon S.-W."/>
        </authorList>
    </citation>
    <scope>NUCLEOTIDE SEQUENCE [LARGE SCALE GENOMIC DNA]</scope>
    <source>
        <strain evidence="5 6">KACC 16571</strain>
    </source>
</reference>
<keyword evidence="6" id="KW-1185">Reference proteome</keyword>
<evidence type="ECO:0000259" key="4">
    <source>
        <dbReference type="Pfam" id="PF25989"/>
    </source>
</evidence>
<dbReference type="Pfam" id="PF25989">
    <property type="entry name" value="YknX_C"/>
    <property type="match status" value="1"/>
</dbReference>
<dbReference type="Pfam" id="PF25973">
    <property type="entry name" value="BSH_CzcB"/>
    <property type="match status" value="1"/>
</dbReference>
<dbReference type="InterPro" id="IPR006143">
    <property type="entry name" value="RND_pump_MFP"/>
</dbReference>
<dbReference type="RefSeq" id="WP_273632805.1">
    <property type="nucleotide sequence ID" value="NZ_CP117167.1"/>
</dbReference>
<dbReference type="PANTHER" id="PTHR30469">
    <property type="entry name" value="MULTIDRUG RESISTANCE PROTEIN MDTA"/>
    <property type="match status" value="1"/>
</dbReference>
<feature type="domain" description="CzcB-like barrel-sandwich hybrid" evidence="3">
    <location>
        <begin position="62"/>
        <end position="196"/>
    </location>
</feature>
<accession>A0ABY7TGQ4</accession>
<dbReference type="Gene3D" id="2.40.30.170">
    <property type="match status" value="1"/>
</dbReference>
<proteinExistence type="inferred from homology"/>
<name>A0ABY7TGQ4_9SPHI</name>
<dbReference type="PANTHER" id="PTHR30469:SF37">
    <property type="entry name" value="RAGD PROTEIN"/>
    <property type="match status" value="1"/>
</dbReference>
<evidence type="ECO:0000259" key="3">
    <source>
        <dbReference type="Pfam" id="PF25973"/>
    </source>
</evidence>
<evidence type="ECO:0000259" key="2">
    <source>
        <dbReference type="Pfam" id="PF25954"/>
    </source>
</evidence>
<evidence type="ECO:0000313" key="5">
    <source>
        <dbReference type="EMBL" id="WCT14347.1"/>
    </source>
</evidence>
<dbReference type="InterPro" id="IPR058792">
    <property type="entry name" value="Beta-barrel_RND_2"/>
</dbReference>
<dbReference type="Gene3D" id="1.10.287.470">
    <property type="entry name" value="Helix hairpin bin"/>
    <property type="match status" value="1"/>
</dbReference>
<protein>
    <submittedName>
        <fullName evidence="5">Efflux RND transporter periplasmic adaptor subunit</fullName>
    </submittedName>
</protein>
<dbReference type="InterPro" id="IPR058647">
    <property type="entry name" value="BSH_CzcB-like"/>
</dbReference>
<evidence type="ECO:0000313" key="6">
    <source>
        <dbReference type="Proteomes" id="UP001216139"/>
    </source>
</evidence>
<sequence length="358" mass="38811">MQLKNIIIAITATALYGCSEHKPAETKATADAPPHYQLVTVQKAGMEQTVKLPAQLAAYEEVSIFPKVNGYVKSVLVDIGSHVSKGQLLMTLEAPEVQQAVLQAKEKYARAKADYTLNKENYYRLKVAAKTAGAIAPMDLATAKSRMEADSALANSEKANWQIQQSLMDYLHVTAPFDGIITERNTHPGALVSAEAKDKPLLELKQVSHLRLQVDIPEGLSVTLKDKDAVNFYLSALPGRKMTANVSRKAGNVNIQYRSERVELDVPNKNGSLSPGMYADVILQSKASSNALIVPKSAVVTSTERKYVIAIRNGKTVKVDVSTGIENANKIEIIGDLKSGEQVIAIATEEIEDGLAVK</sequence>
<dbReference type="NCBIfam" id="TIGR01730">
    <property type="entry name" value="RND_mfp"/>
    <property type="match status" value="1"/>
</dbReference>
<organism evidence="5 6">
    <name type="scientific">Mucilaginibacter jinjuensis</name>
    <dbReference type="NCBI Taxonomy" id="1176721"/>
    <lineage>
        <taxon>Bacteria</taxon>
        <taxon>Pseudomonadati</taxon>
        <taxon>Bacteroidota</taxon>
        <taxon>Sphingobacteriia</taxon>
        <taxon>Sphingobacteriales</taxon>
        <taxon>Sphingobacteriaceae</taxon>
        <taxon>Mucilaginibacter</taxon>
    </lineage>
</organism>
<dbReference type="Gene3D" id="2.40.50.100">
    <property type="match status" value="1"/>
</dbReference>
<comment type="similarity">
    <text evidence="1">Belongs to the membrane fusion protein (MFP) (TC 8.A.1) family.</text>
</comment>
<dbReference type="PROSITE" id="PS51257">
    <property type="entry name" value="PROKAR_LIPOPROTEIN"/>
    <property type="match status" value="1"/>
</dbReference>
<dbReference type="Proteomes" id="UP001216139">
    <property type="component" value="Chromosome"/>
</dbReference>
<dbReference type="Gene3D" id="2.40.420.20">
    <property type="match status" value="1"/>
</dbReference>
<dbReference type="InterPro" id="IPR058637">
    <property type="entry name" value="YknX-like_C"/>
</dbReference>
<gene>
    <name evidence="5" type="ORF">PQO05_10425</name>
</gene>
<feature type="domain" description="YknX-like C-terminal permuted SH3-like" evidence="4">
    <location>
        <begin position="292"/>
        <end position="358"/>
    </location>
</feature>
<evidence type="ECO:0000256" key="1">
    <source>
        <dbReference type="ARBA" id="ARBA00009477"/>
    </source>
</evidence>
<dbReference type="Pfam" id="PF25954">
    <property type="entry name" value="Beta-barrel_RND_2"/>
    <property type="match status" value="1"/>
</dbReference>
<dbReference type="EMBL" id="CP117167">
    <property type="protein sequence ID" value="WCT14347.1"/>
    <property type="molecule type" value="Genomic_DNA"/>
</dbReference>
<dbReference type="SUPFAM" id="SSF111369">
    <property type="entry name" value="HlyD-like secretion proteins"/>
    <property type="match status" value="1"/>
</dbReference>
<feature type="domain" description="CusB-like beta-barrel" evidence="2">
    <location>
        <begin position="212"/>
        <end position="286"/>
    </location>
</feature>